<dbReference type="Proteomes" id="UP000013750">
    <property type="component" value="Unassembled WGS sequence"/>
</dbReference>
<reference evidence="2 4" key="1">
    <citation type="submission" date="2013-02" db="EMBL/GenBank/DDBJ databases">
        <title>The Genome Sequence of Enterococcus gilvus ATCC BAA-350.</title>
        <authorList>
            <consortium name="The Broad Institute Genome Sequencing Platform"/>
            <consortium name="The Broad Institute Genome Sequencing Center for Infectious Disease"/>
            <person name="Earl A.M."/>
            <person name="Gilmore M.S."/>
            <person name="Lebreton F."/>
            <person name="Walker B."/>
            <person name="Young S.K."/>
            <person name="Zeng Q."/>
            <person name="Gargeya S."/>
            <person name="Fitzgerald M."/>
            <person name="Haas B."/>
            <person name="Abouelleil A."/>
            <person name="Alvarado L."/>
            <person name="Arachchi H.M."/>
            <person name="Berlin A.M."/>
            <person name="Chapman S.B."/>
            <person name="Dewar J."/>
            <person name="Goldberg J."/>
            <person name="Griggs A."/>
            <person name="Gujja S."/>
            <person name="Hansen M."/>
            <person name="Howarth C."/>
            <person name="Imamovic A."/>
            <person name="Larimer J."/>
            <person name="McCowan C."/>
            <person name="Murphy C."/>
            <person name="Neiman D."/>
            <person name="Pearson M."/>
            <person name="Priest M."/>
            <person name="Roberts A."/>
            <person name="Saif S."/>
            <person name="Shea T."/>
            <person name="Sisk P."/>
            <person name="Sykes S."/>
            <person name="Wortman J."/>
            <person name="Nusbaum C."/>
            <person name="Birren B."/>
        </authorList>
    </citation>
    <scope>NUCLEOTIDE SEQUENCE [LARGE SCALE GENOMIC DNA]</scope>
    <source>
        <strain evidence="2 4">ATCC BAA-350</strain>
    </source>
</reference>
<dbReference type="Pfam" id="PF12674">
    <property type="entry name" value="Zn_ribbon_2"/>
    <property type="match status" value="1"/>
</dbReference>
<evidence type="ECO:0000313" key="5">
    <source>
        <dbReference type="Proteomes" id="UP000014160"/>
    </source>
</evidence>
<dbReference type="EMBL" id="AJDQ01000003">
    <property type="protein sequence ID" value="EOI58452.1"/>
    <property type="molecule type" value="Genomic_DNA"/>
</dbReference>
<protein>
    <recommendedName>
        <fullName evidence="1">Putative zinc ribbon domain-containing protein</fullName>
    </recommendedName>
</protein>
<accession>R2Y7X2</accession>
<dbReference type="PATRIC" id="fig|1158614.3.peg.539"/>
<evidence type="ECO:0000313" key="3">
    <source>
        <dbReference type="EMBL" id="EOW79696.1"/>
    </source>
</evidence>
<reference evidence="3 5" key="2">
    <citation type="submission" date="2013-03" db="EMBL/GenBank/DDBJ databases">
        <title>The Genome Sequence of Enterococcus gilvus ATCC BAA-350 (PacBio/Illumina hybrid assembly).</title>
        <authorList>
            <consortium name="The Broad Institute Genomics Platform"/>
            <consortium name="The Broad Institute Genome Sequencing Center for Infectious Disease"/>
            <person name="Earl A."/>
            <person name="Russ C."/>
            <person name="Gilmore M."/>
            <person name="Surin D."/>
            <person name="Walker B."/>
            <person name="Young S."/>
            <person name="Zeng Q."/>
            <person name="Gargeya S."/>
            <person name="Fitzgerald M."/>
            <person name="Haas B."/>
            <person name="Abouelleil A."/>
            <person name="Allen A.W."/>
            <person name="Alvarado L."/>
            <person name="Arachchi H.M."/>
            <person name="Berlin A.M."/>
            <person name="Chapman S.B."/>
            <person name="Gainer-Dewar J."/>
            <person name="Goldberg J."/>
            <person name="Griggs A."/>
            <person name="Gujja S."/>
            <person name="Hansen M."/>
            <person name="Howarth C."/>
            <person name="Imamovic A."/>
            <person name="Ireland A."/>
            <person name="Larimer J."/>
            <person name="McCowan C."/>
            <person name="Murphy C."/>
            <person name="Pearson M."/>
            <person name="Poon T.W."/>
            <person name="Priest M."/>
            <person name="Roberts A."/>
            <person name="Saif S."/>
            <person name="Shea T."/>
            <person name="Sisk P."/>
            <person name="Sykes S."/>
            <person name="Wortman J."/>
            <person name="Nusbaum C."/>
            <person name="Birren B."/>
        </authorList>
    </citation>
    <scope>NUCLEOTIDE SEQUENCE [LARGE SCALE GENOMIC DNA]</scope>
    <source>
        <strain evidence="3 5">ATCC BAA-350</strain>
    </source>
</reference>
<feature type="domain" description="Putative zinc ribbon" evidence="1">
    <location>
        <begin position="6"/>
        <end position="89"/>
    </location>
</feature>
<dbReference type="InterPro" id="IPR025868">
    <property type="entry name" value="Zn_ribbon_dom_put"/>
</dbReference>
<keyword evidence="5" id="KW-1185">Reference proteome</keyword>
<dbReference type="OrthoDB" id="9801008at2"/>
<organism evidence="2 4">
    <name type="scientific">Enterococcus gilvus ATCC BAA-350</name>
    <dbReference type="NCBI Taxonomy" id="1158614"/>
    <lineage>
        <taxon>Bacteria</taxon>
        <taxon>Bacillati</taxon>
        <taxon>Bacillota</taxon>
        <taxon>Bacilli</taxon>
        <taxon>Lactobacillales</taxon>
        <taxon>Enterococcaceae</taxon>
        <taxon>Enterococcus</taxon>
    </lineage>
</organism>
<dbReference type="Proteomes" id="UP000014160">
    <property type="component" value="Unassembled WGS sequence"/>
</dbReference>
<dbReference type="EMBL" id="ASWH01000002">
    <property type="protein sequence ID" value="EOW79696.1"/>
    <property type="molecule type" value="Genomic_DNA"/>
</dbReference>
<dbReference type="eggNOG" id="COG1476">
    <property type="taxonomic scope" value="Bacteria"/>
</dbReference>
<dbReference type="HOGENOM" id="CLU_175260_0_0_9"/>
<sequence>MEEMTYCQSCGMPLTSGTHGTEHDGSQNKEYCLYCYKHGAFVDDHTMEEMIAISLTHMKEAGILEEQGKTEEEALAFMNDFFPELKRWKKSS</sequence>
<evidence type="ECO:0000259" key="1">
    <source>
        <dbReference type="Pfam" id="PF12674"/>
    </source>
</evidence>
<evidence type="ECO:0000313" key="4">
    <source>
        <dbReference type="Proteomes" id="UP000013750"/>
    </source>
</evidence>
<dbReference type="AlphaFoldDB" id="R2Y7X2"/>
<dbReference type="GeneID" id="301216418"/>
<proteinExistence type="predicted"/>
<gene>
    <name evidence="3" type="ORF">I592_03836</name>
    <name evidence="2" type="ORF">UKC_00525</name>
</gene>
<name>R2Y7X2_9ENTE</name>
<dbReference type="RefSeq" id="WP_010778974.1">
    <property type="nucleotide sequence ID" value="NZ_ASWH01000002.1"/>
</dbReference>
<comment type="caution">
    <text evidence="2">The sequence shown here is derived from an EMBL/GenBank/DDBJ whole genome shotgun (WGS) entry which is preliminary data.</text>
</comment>
<evidence type="ECO:0000313" key="2">
    <source>
        <dbReference type="EMBL" id="EOI58452.1"/>
    </source>
</evidence>